<dbReference type="Proteomes" id="UP000199700">
    <property type="component" value="Chromosome"/>
</dbReference>
<dbReference type="RefSeq" id="WP_026818584.1">
    <property type="nucleotide sequence ID" value="NZ_LT629739.1"/>
</dbReference>
<sequence length="127" mass="13835">MSTWTESELQSFAPADDFHVSPYREDGTTPGTPTFIWSVVADGNLYIRPYNGPGSRWYRAAIAQKAGRIRLAGAEHEVAFAPADAGVLDVVDEAYRDKYSGSPYVAAVVADGPRSTTVRVTPRRTGR</sequence>
<accession>A0A1H1X4W2</accession>
<keyword evidence="2" id="KW-1185">Reference proteome</keyword>
<organism evidence="1 2">
    <name type="scientific">Brevibacterium sandarakinum</name>
    <dbReference type="NCBI Taxonomy" id="629680"/>
    <lineage>
        <taxon>Bacteria</taxon>
        <taxon>Bacillati</taxon>
        <taxon>Actinomycetota</taxon>
        <taxon>Actinomycetes</taxon>
        <taxon>Micrococcales</taxon>
        <taxon>Brevibacteriaceae</taxon>
        <taxon>Brevibacterium</taxon>
    </lineage>
</organism>
<evidence type="ECO:0000313" key="1">
    <source>
        <dbReference type="EMBL" id="SDT04252.1"/>
    </source>
</evidence>
<proteinExistence type="predicted"/>
<protein>
    <recommendedName>
        <fullName evidence="3">DUF2255 family protein</fullName>
    </recommendedName>
</protein>
<dbReference type="OrthoDB" id="162563at2"/>
<gene>
    <name evidence="1" type="ORF">SAMN04489751_3590</name>
</gene>
<dbReference type="EMBL" id="LT629739">
    <property type="protein sequence ID" value="SDT04252.1"/>
    <property type="molecule type" value="Genomic_DNA"/>
</dbReference>
<dbReference type="Pfam" id="PF10012">
    <property type="entry name" value="DUF2255"/>
    <property type="match status" value="1"/>
</dbReference>
<dbReference type="STRING" id="629680.SAMN04489751_3590"/>
<name>A0A1H1X4W2_BRESA</name>
<evidence type="ECO:0008006" key="3">
    <source>
        <dbReference type="Google" id="ProtNLM"/>
    </source>
</evidence>
<dbReference type="InterPro" id="IPR016888">
    <property type="entry name" value="UCP028498"/>
</dbReference>
<dbReference type="AlphaFoldDB" id="A0A1H1X4W2"/>
<evidence type="ECO:0000313" key="2">
    <source>
        <dbReference type="Proteomes" id="UP000199700"/>
    </source>
</evidence>
<reference evidence="1" key="1">
    <citation type="submission" date="2016-10" db="EMBL/GenBank/DDBJ databases">
        <authorList>
            <person name="Varghese N."/>
            <person name="Submissions S."/>
        </authorList>
    </citation>
    <scope>NUCLEOTIDE SEQUENCE [LARGE SCALE GENOMIC DNA]</scope>
    <source>
        <strain evidence="1">DSM 22082</strain>
    </source>
</reference>